<dbReference type="PANTHER" id="PTHR24217">
    <property type="entry name" value="PUTATIVE-RELATED"/>
    <property type="match status" value="1"/>
</dbReference>
<keyword evidence="6" id="KW-1185">Reference proteome</keyword>
<evidence type="ECO:0000259" key="5">
    <source>
        <dbReference type="PROSITE" id="PS50106"/>
    </source>
</evidence>
<comment type="subcellular location">
    <subcellularLocation>
        <location evidence="1">Cytoplasm</location>
    </subcellularLocation>
</comment>
<keyword evidence="2" id="KW-0963">Cytoplasm</keyword>
<protein>
    <submittedName>
        <fullName evidence="7">Synaptopodin-2-like</fullName>
    </submittedName>
</protein>
<evidence type="ECO:0000313" key="6">
    <source>
        <dbReference type="Proteomes" id="UP000515202"/>
    </source>
</evidence>
<evidence type="ECO:0000256" key="4">
    <source>
        <dbReference type="ARBA" id="ARBA00038161"/>
    </source>
</evidence>
<evidence type="ECO:0000256" key="2">
    <source>
        <dbReference type="ARBA" id="ARBA00022490"/>
    </source>
</evidence>
<dbReference type="GO" id="GO:0032233">
    <property type="term" value="P:positive regulation of actin filament bundle assembly"/>
    <property type="evidence" value="ECO:0007669"/>
    <property type="project" value="TreeGrafter"/>
</dbReference>
<proteinExistence type="inferred from homology"/>
<dbReference type="SUPFAM" id="SSF50156">
    <property type="entry name" value="PDZ domain-like"/>
    <property type="match status" value="1"/>
</dbReference>
<accession>A0A6P6CYV7</accession>
<dbReference type="InterPro" id="IPR036034">
    <property type="entry name" value="PDZ_sf"/>
</dbReference>
<dbReference type="AlphaFoldDB" id="A0A6P6CYV7"/>
<dbReference type="Proteomes" id="UP000515202">
    <property type="component" value="Unplaced"/>
</dbReference>
<dbReference type="GeneID" id="111746080"/>
<dbReference type="InterPro" id="IPR051976">
    <property type="entry name" value="Synaptopodin_domain"/>
</dbReference>
<dbReference type="OrthoDB" id="6502734at2759"/>
<evidence type="ECO:0000256" key="3">
    <source>
        <dbReference type="ARBA" id="ARBA00022553"/>
    </source>
</evidence>
<dbReference type="Pfam" id="PF17820">
    <property type="entry name" value="PDZ_6"/>
    <property type="match status" value="1"/>
</dbReference>
<dbReference type="InterPro" id="IPR041489">
    <property type="entry name" value="PDZ_6"/>
</dbReference>
<dbReference type="GO" id="GO:0005634">
    <property type="term" value="C:nucleus"/>
    <property type="evidence" value="ECO:0007669"/>
    <property type="project" value="TreeGrafter"/>
</dbReference>
<dbReference type="GO" id="GO:0003779">
    <property type="term" value="F:actin binding"/>
    <property type="evidence" value="ECO:0007669"/>
    <property type="project" value="TreeGrafter"/>
</dbReference>
<evidence type="ECO:0000256" key="1">
    <source>
        <dbReference type="ARBA" id="ARBA00004496"/>
    </source>
</evidence>
<dbReference type="GO" id="GO:0001725">
    <property type="term" value="C:stress fiber"/>
    <property type="evidence" value="ECO:0007669"/>
    <property type="project" value="TreeGrafter"/>
</dbReference>
<dbReference type="Gene3D" id="2.30.42.10">
    <property type="match status" value="1"/>
</dbReference>
<gene>
    <name evidence="7" type="primary">LOC111746080</name>
</gene>
<dbReference type="GO" id="GO:0030018">
    <property type="term" value="C:Z disc"/>
    <property type="evidence" value="ECO:0007669"/>
    <property type="project" value="TreeGrafter"/>
</dbReference>
<feature type="domain" description="PDZ" evidence="5">
    <location>
        <begin position="36"/>
        <end position="86"/>
    </location>
</feature>
<dbReference type="KEGG" id="pvp:111746080"/>
<dbReference type="PANTHER" id="PTHR24217:SF9">
    <property type="entry name" value="SYNAPTOPODIN-2"/>
    <property type="match status" value="1"/>
</dbReference>
<dbReference type="RefSeq" id="XP_023392731.1">
    <property type="nucleotide sequence ID" value="XM_023536963.1"/>
</dbReference>
<name>A0A6P6CYV7_PTEVA</name>
<comment type="similarity">
    <text evidence="4">Belongs to the synaptopodin family.</text>
</comment>
<sequence>MLPRLAAAYLCEARSPYTSVSTVHHHRADAEAQIRSQSKASGSGLCEGDEVVSINGSPCADLTYPQVIKLMESVTDSLRMLVKRQCPTHLGHGRGFRSVR</sequence>
<organism evidence="6 7">
    <name type="scientific">Pteropus vampyrus</name>
    <name type="common">Large flying fox</name>
    <dbReference type="NCBI Taxonomy" id="132908"/>
    <lineage>
        <taxon>Eukaryota</taxon>
        <taxon>Metazoa</taxon>
        <taxon>Chordata</taxon>
        <taxon>Craniata</taxon>
        <taxon>Vertebrata</taxon>
        <taxon>Euteleostomi</taxon>
        <taxon>Mammalia</taxon>
        <taxon>Eutheria</taxon>
        <taxon>Laurasiatheria</taxon>
        <taxon>Chiroptera</taxon>
        <taxon>Yinpterochiroptera</taxon>
        <taxon>Pteropodoidea</taxon>
        <taxon>Pteropodidae</taxon>
        <taxon>Pteropodinae</taxon>
        <taxon>Pteropus</taxon>
    </lineage>
</organism>
<keyword evidence="3" id="KW-0597">Phosphoprotein</keyword>
<dbReference type="PROSITE" id="PS50106">
    <property type="entry name" value="PDZ"/>
    <property type="match status" value="1"/>
</dbReference>
<dbReference type="InterPro" id="IPR001478">
    <property type="entry name" value="PDZ"/>
</dbReference>
<evidence type="ECO:0000313" key="7">
    <source>
        <dbReference type="RefSeq" id="XP_023392731.1"/>
    </source>
</evidence>
<reference evidence="7" key="1">
    <citation type="submission" date="2025-08" db="UniProtKB">
        <authorList>
            <consortium name="RefSeq"/>
        </authorList>
    </citation>
    <scope>IDENTIFICATION</scope>
    <source>
        <tissue evidence="7">Kidney</tissue>
    </source>
</reference>